<name>A0ABW5V9H4_9BACI</name>
<dbReference type="Proteomes" id="UP001597502">
    <property type="component" value="Unassembled WGS sequence"/>
</dbReference>
<accession>A0ABW5V9H4</accession>
<dbReference type="InterPro" id="IPR049251">
    <property type="entry name" value="DUF6884"/>
</dbReference>
<gene>
    <name evidence="2" type="ORF">ACFSUO_13500</name>
</gene>
<proteinExistence type="predicted"/>
<dbReference type="RefSeq" id="WP_382395004.1">
    <property type="nucleotide sequence ID" value="NZ_JBHUNA010000033.1"/>
</dbReference>
<dbReference type="EMBL" id="JBHUNA010000033">
    <property type="protein sequence ID" value="MFD2761968.1"/>
    <property type="molecule type" value="Genomic_DNA"/>
</dbReference>
<comment type="caution">
    <text evidence="2">The sequence shown here is derived from an EMBL/GenBank/DDBJ whole genome shotgun (WGS) entry which is preliminary data.</text>
</comment>
<dbReference type="Pfam" id="PF21818">
    <property type="entry name" value="DUF6884"/>
    <property type="match status" value="1"/>
</dbReference>
<evidence type="ECO:0000313" key="3">
    <source>
        <dbReference type="Proteomes" id="UP001597502"/>
    </source>
</evidence>
<organism evidence="2 3">
    <name type="scientific">Lentibacillus juripiscarius</name>
    <dbReference type="NCBI Taxonomy" id="257446"/>
    <lineage>
        <taxon>Bacteria</taxon>
        <taxon>Bacillati</taxon>
        <taxon>Bacillota</taxon>
        <taxon>Bacilli</taxon>
        <taxon>Bacillales</taxon>
        <taxon>Bacillaceae</taxon>
        <taxon>Lentibacillus</taxon>
    </lineage>
</organism>
<reference evidence="3" key="1">
    <citation type="journal article" date="2019" name="Int. J. Syst. Evol. Microbiol.">
        <title>The Global Catalogue of Microorganisms (GCM) 10K type strain sequencing project: providing services to taxonomists for standard genome sequencing and annotation.</title>
        <authorList>
            <consortium name="The Broad Institute Genomics Platform"/>
            <consortium name="The Broad Institute Genome Sequencing Center for Infectious Disease"/>
            <person name="Wu L."/>
            <person name="Ma J."/>
        </authorList>
    </citation>
    <scope>NUCLEOTIDE SEQUENCE [LARGE SCALE GENOMIC DNA]</scope>
    <source>
        <strain evidence="3">TISTR 1535</strain>
    </source>
</reference>
<evidence type="ECO:0000259" key="1">
    <source>
        <dbReference type="Pfam" id="PF21818"/>
    </source>
</evidence>
<sequence length="153" mass="17269">MRELSIIPCGRKKIWDNYPGHGPAPAKDAYVGTLHKRCQQYAETFTDGWVVLSAKHGFLFPDDVVDGQYDVTFGQKKAEIITADRLQQQVREKGLDQYDRLIILTGKKYRPVINSCFHDSLPRVYPLQDCGGIGYMLQALKQSVETGTPIHVS</sequence>
<feature type="domain" description="DUF6884" evidence="1">
    <location>
        <begin position="22"/>
        <end position="141"/>
    </location>
</feature>
<evidence type="ECO:0000313" key="2">
    <source>
        <dbReference type="EMBL" id="MFD2761968.1"/>
    </source>
</evidence>
<protein>
    <submittedName>
        <fullName evidence="2">DUF6884 domain-containing protein</fullName>
    </submittedName>
</protein>
<keyword evidence="3" id="KW-1185">Reference proteome</keyword>